<dbReference type="Pfam" id="PF00561">
    <property type="entry name" value="Abhydrolase_1"/>
    <property type="match status" value="1"/>
</dbReference>
<sequence>MAGPLSFLAMPDAILLLHGALGARDTLRPLADALAPLVPAGTPVHAHEFAGHGATPDPDAASDAPYDVARLAAGVLDAMDRDGIARATVFGYSMGGYVALLLAAEHPARVRAVVTLATKLAWTPESAARETSRLDPAAIRAKVPRFADALAARHGDAGGWERVLSRTAAMMHAIAARPTVTPDVLAAIACPARICVGDRDATMTLDECAAAVRALPKGELAVLPATGHPLEHADPARLAREVAEVHARAETAPS</sequence>
<dbReference type="SUPFAM" id="SSF53474">
    <property type="entry name" value="alpha/beta-Hydrolases"/>
    <property type="match status" value="1"/>
</dbReference>
<dbReference type="EMBL" id="BRXS01000002">
    <property type="protein sequence ID" value="GLC24435.1"/>
    <property type="molecule type" value="Genomic_DNA"/>
</dbReference>
<feature type="domain" description="AB hydrolase-1" evidence="1">
    <location>
        <begin position="13"/>
        <end position="125"/>
    </location>
</feature>
<dbReference type="AlphaFoldDB" id="A0AA37QDS1"/>
<keyword evidence="3" id="KW-1185">Reference proteome</keyword>
<dbReference type="PANTHER" id="PTHR43798">
    <property type="entry name" value="MONOACYLGLYCEROL LIPASE"/>
    <property type="match status" value="1"/>
</dbReference>
<gene>
    <name evidence="2" type="ORF">rosag_09480</name>
</gene>
<dbReference type="PANTHER" id="PTHR43798:SF33">
    <property type="entry name" value="HYDROLASE, PUTATIVE (AFU_ORTHOLOGUE AFUA_2G14860)-RELATED"/>
    <property type="match status" value="1"/>
</dbReference>
<evidence type="ECO:0000313" key="3">
    <source>
        <dbReference type="Proteomes" id="UP001161325"/>
    </source>
</evidence>
<dbReference type="Gene3D" id="3.40.50.1820">
    <property type="entry name" value="alpha/beta hydrolase"/>
    <property type="match status" value="1"/>
</dbReference>
<reference evidence="2" key="1">
    <citation type="submission" date="2022-08" db="EMBL/GenBank/DDBJ databases">
        <title>Draft genome sequencing of Roseisolibacter agri AW1220.</title>
        <authorList>
            <person name="Tobiishi Y."/>
            <person name="Tonouchi A."/>
        </authorList>
    </citation>
    <scope>NUCLEOTIDE SEQUENCE</scope>
    <source>
        <strain evidence="2">AW1220</strain>
    </source>
</reference>
<dbReference type="GO" id="GO:0016020">
    <property type="term" value="C:membrane"/>
    <property type="evidence" value="ECO:0007669"/>
    <property type="project" value="TreeGrafter"/>
</dbReference>
<dbReference type="Proteomes" id="UP001161325">
    <property type="component" value="Unassembled WGS sequence"/>
</dbReference>
<evidence type="ECO:0000313" key="2">
    <source>
        <dbReference type="EMBL" id="GLC24435.1"/>
    </source>
</evidence>
<dbReference type="InterPro" id="IPR050266">
    <property type="entry name" value="AB_hydrolase_sf"/>
</dbReference>
<organism evidence="2 3">
    <name type="scientific">Roseisolibacter agri</name>
    <dbReference type="NCBI Taxonomy" id="2014610"/>
    <lineage>
        <taxon>Bacteria</taxon>
        <taxon>Pseudomonadati</taxon>
        <taxon>Gemmatimonadota</taxon>
        <taxon>Gemmatimonadia</taxon>
        <taxon>Gemmatimonadales</taxon>
        <taxon>Gemmatimonadaceae</taxon>
        <taxon>Roseisolibacter</taxon>
    </lineage>
</organism>
<name>A0AA37QDS1_9BACT</name>
<dbReference type="InterPro" id="IPR029058">
    <property type="entry name" value="AB_hydrolase_fold"/>
</dbReference>
<accession>A0AA37QDS1</accession>
<dbReference type="InterPro" id="IPR000073">
    <property type="entry name" value="AB_hydrolase_1"/>
</dbReference>
<protein>
    <submittedName>
        <fullName evidence="2">Oxidoreductase</fullName>
    </submittedName>
</protein>
<comment type="caution">
    <text evidence="2">The sequence shown here is derived from an EMBL/GenBank/DDBJ whole genome shotgun (WGS) entry which is preliminary data.</text>
</comment>
<evidence type="ECO:0000259" key="1">
    <source>
        <dbReference type="Pfam" id="PF00561"/>
    </source>
</evidence>
<proteinExistence type="predicted"/>